<reference evidence="1" key="1">
    <citation type="submission" date="2023-02" db="EMBL/GenBank/DDBJ databases">
        <title>Colletotrichum kahawae CIFC_Que2 genome sequencing and assembly.</title>
        <authorList>
            <person name="Baroncelli R."/>
        </authorList>
    </citation>
    <scope>NUCLEOTIDE SEQUENCE</scope>
    <source>
        <strain evidence="1">CIFC_Que2</strain>
    </source>
</reference>
<dbReference type="PANTHER" id="PTHR40128">
    <property type="entry name" value="EXPRESSED PROTEIN"/>
    <property type="match status" value="1"/>
</dbReference>
<organism evidence="1 2">
    <name type="scientific">Colletotrichum kahawae</name>
    <name type="common">Coffee berry disease fungus</name>
    <dbReference type="NCBI Taxonomy" id="34407"/>
    <lineage>
        <taxon>Eukaryota</taxon>
        <taxon>Fungi</taxon>
        <taxon>Dikarya</taxon>
        <taxon>Ascomycota</taxon>
        <taxon>Pezizomycotina</taxon>
        <taxon>Sordariomycetes</taxon>
        <taxon>Hypocreomycetidae</taxon>
        <taxon>Glomerellales</taxon>
        <taxon>Glomerellaceae</taxon>
        <taxon>Colletotrichum</taxon>
        <taxon>Colletotrichum gloeosporioides species complex</taxon>
    </lineage>
</organism>
<evidence type="ECO:0000313" key="1">
    <source>
        <dbReference type="EMBL" id="KAK2743807.1"/>
    </source>
</evidence>
<dbReference type="SUPFAM" id="SSF51197">
    <property type="entry name" value="Clavaminate synthase-like"/>
    <property type="match status" value="1"/>
</dbReference>
<evidence type="ECO:0000313" key="2">
    <source>
        <dbReference type="Proteomes" id="UP001281614"/>
    </source>
</evidence>
<dbReference type="Gene3D" id="2.60.120.620">
    <property type="entry name" value="q2cbj1_9rhob like domain"/>
    <property type="match status" value="1"/>
</dbReference>
<evidence type="ECO:0008006" key="3">
    <source>
        <dbReference type="Google" id="ProtNLM"/>
    </source>
</evidence>
<keyword evidence="2" id="KW-1185">Reference proteome</keyword>
<dbReference type="InterPro" id="IPR008775">
    <property type="entry name" value="Phytyl_CoA_dOase-like"/>
</dbReference>
<proteinExistence type="predicted"/>
<dbReference type="AlphaFoldDB" id="A0AAD9Y6Z4"/>
<accession>A0AAD9Y6Z4</accession>
<dbReference type="PANTHER" id="PTHR40128:SF1">
    <property type="entry name" value="PHYTANOYL-COA HYDROXYLASE"/>
    <property type="match status" value="1"/>
</dbReference>
<protein>
    <recommendedName>
        <fullName evidence="3">Phytanoyl-CoA hydroxylase</fullName>
    </recommendedName>
</protein>
<gene>
    <name evidence="1" type="ORF">CKAH01_18369</name>
</gene>
<name>A0AAD9Y6Z4_COLKA</name>
<comment type="caution">
    <text evidence="1">The sequence shown here is derived from an EMBL/GenBank/DDBJ whole genome shotgun (WGS) entry which is preliminary data.</text>
</comment>
<dbReference type="Pfam" id="PF05721">
    <property type="entry name" value="PhyH"/>
    <property type="match status" value="1"/>
</dbReference>
<dbReference type="Proteomes" id="UP001281614">
    <property type="component" value="Unassembled WGS sequence"/>
</dbReference>
<sequence length="319" mass="35324">MSVQPSPVNSSLPPSIDGKFLFVNDDLLSPAEVGILEPSFPDEPVEVLRDRYHARGYLLVKGLLPQQDVLAARESYFASLFPSGILKPGTAPREGIFDPEANPSDYPGIGAGAKRAIAALGCQEKREIFMEAALKAHTDEWYCGSSDGRVPWFCNHPALKAFVAQFTGWGDNTLAVKRTLLRNNTPGNKAIGVHYDQSFMRYGEPTAVTAWVPIGDVSLEGGGLIYLEDGEALGAEIERDFERKAKAAGMNDEEYGKKWLVTDYEAGDIVFHTPHMIHASTINYDPEGRIRLGTDLRFVDSSRPWDKRWNECYRIDDGL</sequence>
<dbReference type="EMBL" id="VYYT01000316">
    <property type="protein sequence ID" value="KAK2743807.1"/>
    <property type="molecule type" value="Genomic_DNA"/>
</dbReference>